<feature type="transmembrane region" description="Helical" evidence="2">
    <location>
        <begin position="58"/>
        <end position="76"/>
    </location>
</feature>
<feature type="transmembrane region" description="Helical" evidence="2">
    <location>
        <begin position="82"/>
        <end position="101"/>
    </location>
</feature>
<dbReference type="Proteomes" id="UP000241462">
    <property type="component" value="Unassembled WGS sequence"/>
</dbReference>
<keyword evidence="2" id="KW-0812">Transmembrane</keyword>
<proteinExistence type="predicted"/>
<evidence type="ECO:0000313" key="3">
    <source>
        <dbReference type="EMBL" id="PSR80284.1"/>
    </source>
</evidence>
<feature type="region of interest" description="Disordered" evidence="1">
    <location>
        <begin position="159"/>
        <end position="181"/>
    </location>
</feature>
<organism evidence="3 4">
    <name type="scientific">Coniella lustricola</name>
    <dbReference type="NCBI Taxonomy" id="2025994"/>
    <lineage>
        <taxon>Eukaryota</taxon>
        <taxon>Fungi</taxon>
        <taxon>Dikarya</taxon>
        <taxon>Ascomycota</taxon>
        <taxon>Pezizomycotina</taxon>
        <taxon>Sordariomycetes</taxon>
        <taxon>Sordariomycetidae</taxon>
        <taxon>Diaporthales</taxon>
        <taxon>Schizoparmaceae</taxon>
        <taxon>Coniella</taxon>
    </lineage>
</organism>
<feature type="transmembrane region" description="Helical" evidence="2">
    <location>
        <begin position="238"/>
        <end position="257"/>
    </location>
</feature>
<reference evidence="3 4" key="1">
    <citation type="journal article" date="2018" name="Mycol. Prog.">
        <title>Coniella lustricola, a new species from submerged detritus.</title>
        <authorList>
            <person name="Raudabaugh D.B."/>
            <person name="Iturriaga T."/>
            <person name="Carver A."/>
            <person name="Mondo S."/>
            <person name="Pangilinan J."/>
            <person name="Lipzen A."/>
            <person name="He G."/>
            <person name="Amirebrahimi M."/>
            <person name="Grigoriev I.V."/>
            <person name="Miller A.N."/>
        </authorList>
    </citation>
    <scope>NUCLEOTIDE SEQUENCE [LARGE SCALE GENOMIC DNA]</scope>
    <source>
        <strain evidence="3 4">B22-T-1</strain>
    </source>
</reference>
<dbReference type="EMBL" id="KZ678535">
    <property type="protein sequence ID" value="PSR80284.1"/>
    <property type="molecule type" value="Genomic_DNA"/>
</dbReference>
<keyword evidence="4" id="KW-1185">Reference proteome</keyword>
<evidence type="ECO:0000256" key="1">
    <source>
        <dbReference type="SAM" id="MobiDB-lite"/>
    </source>
</evidence>
<dbReference type="OrthoDB" id="3358048at2759"/>
<keyword evidence="2" id="KW-0472">Membrane</keyword>
<name>A0A2T2ZZW0_9PEZI</name>
<evidence type="ECO:0000256" key="2">
    <source>
        <dbReference type="SAM" id="Phobius"/>
    </source>
</evidence>
<dbReference type="InParanoid" id="A0A2T2ZZW0"/>
<sequence>MDNRVKSTTARLRRTFHYPTDDDTSSNVTPEVLDEEEQEALIHSLVEQNSATNHQFQILLSALPILASIPYILALFHPATTLIALLGLTSLASTAFLLFSLPIASTGIPALDAWARSSSSSTTRARSSTSEFDNDDVDDNGDSARWNAVAAATVGGSSNPSGLGALNQMRQRRRSSATTYTAPRSPLERYLPLLNIGLCTILVLSGLIATTHNSSSGEGGGKHDGNAQQPGKSLSDQYGWLGLGNIPAVVYVGVLLAKYFMAGIDPESELSALKYPYKGV</sequence>
<gene>
    <name evidence="3" type="ORF">BD289DRAFT_441036</name>
</gene>
<evidence type="ECO:0000313" key="4">
    <source>
        <dbReference type="Proteomes" id="UP000241462"/>
    </source>
</evidence>
<dbReference type="AlphaFoldDB" id="A0A2T2ZZW0"/>
<feature type="transmembrane region" description="Helical" evidence="2">
    <location>
        <begin position="190"/>
        <end position="209"/>
    </location>
</feature>
<protein>
    <submittedName>
        <fullName evidence="3">Uncharacterized protein</fullName>
    </submittedName>
</protein>
<accession>A0A2T2ZZW0</accession>
<keyword evidence="2" id="KW-1133">Transmembrane helix</keyword>